<keyword evidence="2" id="KW-1133">Transmembrane helix</keyword>
<feature type="chain" id="PRO_5041310437" evidence="3">
    <location>
        <begin position="27"/>
        <end position="443"/>
    </location>
</feature>
<name>A0AA43TPL8_9LECA</name>
<accession>A0AA43TPL8</accession>
<feature type="region of interest" description="Disordered" evidence="1">
    <location>
        <begin position="295"/>
        <end position="443"/>
    </location>
</feature>
<dbReference type="Proteomes" id="UP001161017">
    <property type="component" value="Unassembled WGS sequence"/>
</dbReference>
<keyword evidence="3" id="KW-0732">Signal</keyword>
<proteinExistence type="predicted"/>
<feature type="compositionally biased region" description="Polar residues" evidence="1">
    <location>
        <begin position="243"/>
        <end position="253"/>
    </location>
</feature>
<feature type="transmembrane region" description="Helical" evidence="2">
    <location>
        <begin position="259"/>
        <end position="281"/>
    </location>
</feature>
<organism evidence="4 5">
    <name type="scientific">Ramalina farinacea</name>
    <dbReference type="NCBI Taxonomy" id="258253"/>
    <lineage>
        <taxon>Eukaryota</taxon>
        <taxon>Fungi</taxon>
        <taxon>Dikarya</taxon>
        <taxon>Ascomycota</taxon>
        <taxon>Pezizomycotina</taxon>
        <taxon>Lecanoromycetes</taxon>
        <taxon>OSLEUM clade</taxon>
        <taxon>Lecanoromycetidae</taxon>
        <taxon>Lecanorales</taxon>
        <taxon>Lecanorineae</taxon>
        <taxon>Ramalinaceae</taxon>
        <taxon>Ramalina</taxon>
    </lineage>
</organism>
<comment type="caution">
    <text evidence="4">The sequence shown here is derived from an EMBL/GenBank/DDBJ whole genome shotgun (WGS) entry which is preliminary data.</text>
</comment>
<keyword evidence="5" id="KW-1185">Reference proteome</keyword>
<dbReference type="EMBL" id="JAPUFD010000004">
    <property type="protein sequence ID" value="MDI1486691.1"/>
    <property type="molecule type" value="Genomic_DNA"/>
</dbReference>
<evidence type="ECO:0000313" key="4">
    <source>
        <dbReference type="EMBL" id="MDI1486691.1"/>
    </source>
</evidence>
<evidence type="ECO:0000256" key="1">
    <source>
        <dbReference type="SAM" id="MobiDB-lite"/>
    </source>
</evidence>
<dbReference type="AlphaFoldDB" id="A0AA43TPL8"/>
<feature type="compositionally biased region" description="Polar residues" evidence="1">
    <location>
        <begin position="349"/>
        <end position="381"/>
    </location>
</feature>
<feature type="region of interest" description="Disordered" evidence="1">
    <location>
        <begin position="216"/>
        <end position="254"/>
    </location>
</feature>
<keyword evidence="2" id="KW-0812">Transmembrane</keyword>
<evidence type="ECO:0000256" key="3">
    <source>
        <dbReference type="SAM" id="SignalP"/>
    </source>
</evidence>
<sequence>MYDLTTKLRISLLSALLWCGHRDAAAEVILSLSTSAVTTINGQASTITVAAASSMSVIVDQYGMLLTETLAELQESFSICASWLDPLGHSTIYEQCTGGEKCMLIVFLEDSPTANFYDSSSLIGCSYATLPPITTMYPYTPGSSSGCWESGFGCCGEKEPYNIVLTSANRDAVMFACATGNYGSLPVLGYEWETGTILAKETPLLTATTSSMISATSTSASSSPGSAIIPVSSTPTVPPNITQPPQGASSPSLSGRAKAGIAVGSIIGGWILMTFAAVLLWRYRKRRIEQQQPDFSFSGLENARDDGKGDNPDQRAQAAPPILSENLVSELDTKDTAEQVSGMPYIGSTELTGSSPEKTELTGSSTEKTELTGSSPTTAELTGSPIVSPANDGSESPVLPPDPTRPLSVSSGETLVSPSPPPLRLPSAVSSIPEELGMSELRS</sequence>
<feature type="compositionally biased region" description="Low complexity" evidence="1">
    <location>
        <begin position="216"/>
        <end position="233"/>
    </location>
</feature>
<keyword evidence="2" id="KW-0472">Membrane</keyword>
<feature type="compositionally biased region" description="Basic and acidic residues" evidence="1">
    <location>
        <begin position="302"/>
        <end position="313"/>
    </location>
</feature>
<protein>
    <submittedName>
        <fullName evidence="4">Uncharacterized protein</fullName>
    </submittedName>
</protein>
<evidence type="ECO:0000256" key="2">
    <source>
        <dbReference type="SAM" id="Phobius"/>
    </source>
</evidence>
<feature type="signal peptide" evidence="3">
    <location>
        <begin position="1"/>
        <end position="26"/>
    </location>
</feature>
<gene>
    <name evidence="4" type="ORF">OHK93_005951</name>
</gene>
<reference evidence="4" key="1">
    <citation type="journal article" date="2023" name="Genome Biol. Evol.">
        <title>First Whole Genome Sequence and Flow Cytometry Genome Size Data for the Lichen-Forming Fungus Ramalina farinacea (Ascomycota).</title>
        <authorList>
            <person name="Llewellyn T."/>
            <person name="Mian S."/>
            <person name="Hill R."/>
            <person name="Leitch I.J."/>
            <person name="Gaya E."/>
        </authorList>
    </citation>
    <scope>NUCLEOTIDE SEQUENCE</scope>
    <source>
        <strain evidence="4">LIQ254RAFAR</strain>
    </source>
</reference>
<evidence type="ECO:0000313" key="5">
    <source>
        <dbReference type="Proteomes" id="UP001161017"/>
    </source>
</evidence>